<evidence type="ECO:0000259" key="6">
    <source>
        <dbReference type="PROSITE" id="PS51094"/>
    </source>
</evidence>
<dbReference type="SUPFAM" id="SSF52794">
    <property type="entry name" value="PTS system IIB component-like"/>
    <property type="match status" value="1"/>
</dbReference>
<dbReference type="PROSITE" id="PS51094">
    <property type="entry name" value="PTS_EIIA_TYPE_2"/>
    <property type="match status" value="1"/>
</dbReference>
<keyword evidence="1" id="KW-0808">Transferase</keyword>
<dbReference type="EMBL" id="BAAADO010000002">
    <property type="protein sequence ID" value="GAA0486147.1"/>
    <property type="molecule type" value="Genomic_DNA"/>
</dbReference>
<evidence type="ECO:0000256" key="5">
    <source>
        <dbReference type="ARBA" id="ARBA00023163"/>
    </source>
</evidence>
<dbReference type="SUPFAM" id="SSF63520">
    <property type="entry name" value="PTS-regulatory domain, PRD"/>
    <property type="match status" value="2"/>
</dbReference>
<evidence type="ECO:0000256" key="1">
    <source>
        <dbReference type="ARBA" id="ARBA00022679"/>
    </source>
</evidence>
<dbReference type="InterPro" id="IPR011608">
    <property type="entry name" value="PRD"/>
</dbReference>
<dbReference type="InterPro" id="IPR036388">
    <property type="entry name" value="WH-like_DNA-bd_sf"/>
</dbReference>
<accession>A0ABP3KSC0</accession>
<keyword evidence="10" id="KW-1185">Reference proteome</keyword>
<dbReference type="Pfam" id="PF05043">
    <property type="entry name" value="Mga"/>
    <property type="match status" value="1"/>
</dbReference>
<evidence type="ECO:0000313" key="10">
    <source>
        <dbReference type="Proteomes" id="UP001500880"/>
    </source>
</evidence>
<evidence type="ECO:0000256" key="3">
    <source>
        <dbReference type="ARBA" id="ARBA00023015"/>
    </source>
</evidence>
<dbReference type="PROSITE" id="PS51099">
    <property type="entry name" value="PTS_EIIB_TYPE_2"/>
    <property type="match status" value="1"/>
</dbReference>
<feature type="domain" description="PRD" evidence="8">
    <location>
        <begin position="186"/>
        <end position="294"/>
    </location>
</feature>
<name>A0ABP3KSC0_9BACI</name>
<feature type="domain" description="PTS EIIB type-2" evidence="7">
    <location>
        <begin position="414"/>
        <end position="505"/>
    </location>
</feature>
<keyword evidence="2" id="KW-0677">Repeat</keyword>
<feature type="domain" description="PTS EIIA type-2" evidence="6">
    <location>
        <begin position="506"/>
        <end position="645"/>
    </location>
</feature>
<dbReference type="Pfam" id="PF08279">
    <property type="entry name" value="HTH_11"/>
    <property type="match status" value="1"/>
</dbReference>
<dbReference type="Pfam" id="PF00359">
    <property type="entry name" value="PTS_EIIA_2"/>
    <property type="match status" value="1"/>
</dbReference>
<keyword evidence="5" id="KW-0804">Transcription</keyword>
<dbReference type="InterPro" id="IPR050661">
    <property type="entry name" value="BglG_antiterminators"/>
</dbReference>
<dbReference type="Gene3D" id="3.40.50.2300">
    <property type="match status" value="1"/>
</dbReference>
<dbReference type="Proteomes" id="UP001500880">
    <property type="component" value="Unassembled WGS sequence"/>
</dbReference>
<reference evidence="10" key="1">
    <citation type="journal article" date="2019" name="Int. J. Syst. Evol. Microbiol.">
        <title>The Global Catalogue of Microorganisms (GCM) 10K type strain sequencing project: providing services to taxonomists for standard genome sequencing and annotation.</title>
        <authorList>
            <consortium name="The Broad Institute Genomics Platform"/>
            <consortium name="The Broad Institute Genome Sequencing Center for Infectious Disease"/>
            <person name="Wu L."/>
            <person name="Ma J."/>
        </authorList>
    </citation>
    <scope>NUCLEOTIDE SEQUENCE [LARGE SCALE GENOMIC DNA]</scope>
    <source>
        <strain evidence="10">JCM 12389</strain>
    </source>
</reference>
<dbReference type="InterPro" id="IPR013011">
    <property type="entry name" value="PTS_EIIB_2"/>
</dbReference>
<dbReference type="InterPro" id="IPR007737">
    <property type="entry name" value="Mga_HTH"/>
</dbReference>
<gene>
    <name evidence="9" type="primary">licR</name>
    <name evidence="9" type="ORF">GCM10008986_09380</name>
</gene>
<feature type="domain" description="PRD" evidence="8">
    <location>
        <begin position="303"/>
        <end position="410"/>
    </location>
</feature>
<evidence type="ECO:0000256" key="2">
    <source>
        <dbReference type="ARBA" id="ARBA00022737"/>
    </source>
</evidence>
<dbReference type="InterPro" id="IPR013196">
    <property type="entry name" value="HTH_11"/>
</dbReference>
<comment type="caution">
    <text evidence="9">The sequence shown here is derived from an EMBL/GenBank/DDBJ whole genome shotgun (WGS) entry which is preliminary data.</text>
</comment>
<dbReference type="InterPro" id="IPR036095">
    <property type="entry name" value="PTS_EIIB-like_sf"/>
</dbReference>
<keyword evidence="3" id="KW-0805">Transcription regulation</keyword>
<dbReference type="CDD" id="cd05568">
    <property type="entry name" value="PTS_IIB_bgl_like"/>
    <property type="match status" value="1"/>
</dbReference>
<dbReference type="SUPFAM" id="SSF55804">
    <property type="entry name" value="Phoshotransferase/anion transport protein"/>
    <property type="match status" value="1"/>
</dbReference>
<dbReference type="Gene3D" id="1.10.1790.10">
    <property type="entry name" value="PRD domain"/>
    <property type="match status" value="2"/>
</dbReference>
<dbReference type="Gene3D" id="1.10.10.10">
    <property type="entry name" value="Winged helix-like DNA-binding domain superfamily/Winged helix DNA-binding domain"/>
    <property type="match status" value="2"/>
</dbReference>
<dbReference type="Gene3D" id="3.40.930.10">
    <property type="entry name" value="Mannitol-specific EII, Chain A"/>
    <property type="match status" value="1"/>
</dbReference>
<evidence type="ECO:0000256" key="4">
    <source>
        <dbReference type="ARBA" id="ARBA00023159"/>
    </source>
</evidence>
<evidence type="ECO:0000313" key="9">
    <source>
        <dbReference type="EMBL" id="GAA0486147.1"/>
    </source>
</evidence>
<dbReference type="InterPro" id="IPR016152">
    <property type="entry name" value="PTrfase/Anion_transptr"/>
</dbReference>
<dbReference type="InterPro" id="IPR002178">
    <property type="entry name" value="PTS_EIIA_type-2_dom"/>
</dbReference>
<evidence type="ECO:0000259" key="7">
    <source>
        <dbReference type="PROSITE" id="PS51099"/>
    </source>
</evidence>
<proteinExistence type="predicted"/>
<protein>
    <submittedName>
        <fullName evidence="9">Transcriptional regulator LicR</fullName>
    </submittedName>
</protein>
<keyword evidence="4" id="KW-0010">Activator</keyword>
<dbReference type="InterPro" id="IPR036634">
    <property type="entry name" value="PRD_sf"/>
</dbReference>
<sequence>MLNFRMKVILRELMASHSPLTGKYLANINQVSSRTTREDIKKLNEILSEHGSSINSVMGKGYELTIHHENKFLQYLDSELSDNAYENNNIPRSREDRIVYLIKRLLLSEGYVKLEDLADEIYVSKSTIQNDLKDVKKILSEYEISLEARPNYGLKIQGSELKLRFCMSEYVFDHSDERKDYIQEFYNSAFSKKELDAILSIILNQLNTHKITLSDIAINNLLIHIAIAYKRIQSGYKVNFYQTDVNQLVDKYEYRVAKQIVNEVEKSFQVEFPQSEIAYITMHLLGTKMLSKKNINNRVVEQVMDDETYQLVQISLNKIEREMNLGISDDQELIIGLGLHLKPAINRYKYDMNIRNPMLDDIKRNYPLAFEAGLVAALAIKDQIGTEMNENEIGYIALHIGAAIERKKLQSGPKRCLVVCASGFGTAQLIYYKLKARFYNEIEVVGTTEYYKLDEYNLDNIDFIVSSIPIPQELPVPVIEVNAILGDDDLNRIKNFVSEGEQGLHSLFQKELIFLNKQFQSKEEALSFMTNQLTVKGLVDSSFLESIYERERVAPTSFGNLVAIPHPINPKSNQTFLSVCTLDRPVIWHDKPVQFICILSVKKNSAENLQYLYDLLGNIIDSPSIVQQLVKVNSFEEFIGIISENFMMS</sequence>
<evidence type="ECO:0000259" key="8">
    <source>
        <dbReference type="PROSITE" id="PS51372"/>
    </source>
</evidence>
<organism evidence="9 10">
    <name type="scientific">Salinibacillus aidingensis</name>
    <dbReference type="NCBI Taxonomy" id="237684"/>
    <lineage>
        <taxon>Bacteria</taxon>
        <taxon>Bacillati</taxon>
        <taxon>Bacillota</taxon>
        <taxon>Bacilli</taxon>
        <taxon>Bacillales</taxon>
        <taxon>Bacillaceae</taxon>
        <taxon>Salinibacillus</taxon>
    </lineage>
</organism>
<dbReference type="PANTHER" id="PTHR30185">
    <property type="entry name" value="CRYPTIC BETA-GLUCOSIDE BGL OPERON ANTITERMINATOR"/>
    <property type="match status" value="1"/>
</dbReference>
<dbReference type="CDD" id="cd00211">
    <property type="entry name" value="PTS_IIA_fru"/>
    <property type="match status" value="1"/>
</dbReference>
<dbReference type="Pfam" id="PF00874">
    <property type="entry name" value="PRD"/>
    <property type="match status" value="2"/>
</dbReference>
<dbReference type="PROSITE" id="PS51372">
    <property type="entry name" value="PRD_2"/>
    <property type="match status" value="2"/>
</dbReference>
<dbReference type="PANTHER" id="PTHR30185:SF13">
    <property type="entry name" value="LICABCH OPERON REGULATOR-RELATED"/>
    <property type="match status" value="1"/>
</dbReference>